<feature type="coiled-coil region" evidence="1">
    <location>
        <begin position="81"/>
        <end position="143"/>
    </location>
</feature>
<keyword evidence="3" id="KW-1185">Reference proteome</keyword>
<evidence type="ECO:0000256" key="1">
    <source>
        <dbReference type="SAM" id="Coils"/>
    </source>
</evidence>
<protein>
    <submittedName>
        <fullName evidence="2">HlyD family efflux transporter periplasmic adaptor subunit</fullName>
    </submittedName>
</protein>
<comment type="caution">
    <text evidence="2">The sequence shown here is derived from an EMBL/GenBank/DDBJ whole genome shotgun (WGS) entry which is preliminary data.</text>
</comment>
<sequence length="361" mass="38915">MPKAARSILRLVLIAVAAGGLYAAWLYAQPPGVPKGFAKSNGRIEAVEIYIAAKTAGRVQDVYVSEGQFVKTGDKLAKIDTRALEAQLREAQAQLESAKIGVTIAESRVRQQEAQKASMQALIEQRQAELTIAEKSLARAEELATTGTATQQRLDEDRANVQGAKAAVSAAVANLAASDAALGFARSQVIAAKSDIEAVRATIDRIQVEIDDSLLAAPRDGRVQYIVARPGEVVGPGNTVLNMVDLDEVYMTFFLPTAEAGVLAVDAEARLILDAASQYVIPAKVFFVADVAQFTPKTVETTDERQKLMFRVKARIPSELLREYVRNVKTGLPGIAYVRLDPTADWPEDLKVRLPEDTAAG</sequence>
<dbReference type="Gene3D" id="2.40.50.100">
    <property type="match status" value="2"/>
</dbReference>
<reference evidence="2 3" key="1">
    <citation type="submission" date="2022-04" db="EMBL/GenBank/DDBJ databases">
        <authorList>
            <person name="Ye Y.-Q."/>
            <person name="Du Z.-J."/>
        </authorList>
    </citation>
    <scope>NUCLEOTIDE SEQUENCE [LARGE SCALE GENOMIC DNA]</scope>
    <source>
        <strain evidence="2 3">A6E488</strain>
    </source>
</reference>
<evidence type="ECO:0000313" key="3">
    <source>
        <dbReference type="Proteomes" id="UP001320898"/>
    </source>
</evidence>
<gene>
    <name evidence="2" type="ORF">MUB46_18805</name>
</gene>
<dbReference type="Gene3D" id="1.10.287.470">
    <property type="entry name" value="Helix hairpin bin"/>
    <property type="match status" value="3"/>
</dbReference>
<dbReference type="RefSeq" id="WP_261617503.1">
    <property type="nucleotide sequence ID" value="NZ_JALIDZ010000009.1"/>
</dbReference>
<organism evidence="2 3">
    <name type="scientific">Microbaculum marinisediminis</name>
    <dbReference type="NCBI Taxonomy" id="2931392"/>
    <lineage>
        <taxon>Bacteria</taxon>
        <taxon>Pseudomonadati</taxon>
        <taxon>Pseudomonadota</taxon>
        <taxon>Alphaproteobacteria</taxon>
        <taxon>Hyphomicrobiales</taxon>
        <taxon>Tepidamorphaceae</taxon>
        <taxon>Microbaculum</taxon>
    </lineage>
</organism>
<evidence type="ECO:0000313" key="2">
    <source>
        <dbReference type="EMBL" id="MCT8973921.1"/>
    </source>
</evidence>
<dbReference type="EMBL" id="JALIDZ010000009">
    <property type="protein sequence ID" value="MCT8973921.1"/>
    <property type="molecule type" value="Genomic_DNA"/>
</dbReference>
<dbReference type="PANTHER" id="PTHR30438:SF2">
    <property type="entry name" value="MEMBRANE PROTEIN"/>
    <property type="match status" value="1"/>
</dbReference>
<name>A0AAW5R5F6_9HYPH</name>
<dbReference type="SUPFAM" id="SSF111369">
    <property type="entry name" value="HlyD-like secretion proteins"/>
    <property type="match status" value="3"/>
</dbReference>
<dbReference type="PANTHER" id="PTHR30438">
    <property type="entry name" value="36 KDA ANTIGEN-RELATED"/>
    <property type="match status" value="1"/>
</dbReference>
<dbReference type="Proteomes" id="UP001320898">
    <property type="component" value="Unassembled WGS sequence"/>
</dbReference>
<proteinExistence type="predicted"/>
<accession>A0AAW5R5F6</accession>
<dbReference type="GO" id="GO:0005886">
    <property type="term" value="C:plasma membrane"/>
    <property type="evidence" value="ECO:0007669"/>
    <property type="project" value="TreeGrafter"/>
</dbReference>
<dbReference type="AlphaFoldDB" id="A0AAW5R5F6"/>
<dbReference type="Gene3D" id="2.40.30.170">
    <property type="match status" value="1"/>
</dbReference>
<keyword evidence="1" id="KW-0175">Coiled coil</keyword>